<dbReference type="SUPFAM" id="SSF82199">
    <property type="entry name" value="SET domain"/>
    <property type="match status" value="1"/>
</dbReference>
<dbReference type="InterPro" id="IPR001214">
    <property type="entry name" value="SET_dom"/>
</dbReference>
<dbReference type="EMBL" id="MN739438">
    <property type="protein sequence ID" value="QHT04785.1"/>
    <property type="molecule type" value="Genomic_DNA"/>
</dbReference>
<evidence type="ECO:0000313" key="2">
    <source>
        <dbReference type="EMBL" id="QHT04785.1"/>
    </source>
</evidence>
<organism evidence="2">
    <name type="scientific">viral metagenome</name>
    <dbReference type="NCBI Taxonomy" id="1070528"/>
    <lineage>
        <taxon>unclassified sequences</taxon>
        <taxon>metagenomes</taxon>
        <taxon>organismal metagenomes</taxon>
    </lineage>
</organism>
<sequence>MTDNIIHLYDKKEPWMGLSFWDVIVFSRPNGEFVTSTNSSINIDDGDILLHIKPTQSKGLGVYTLHDIPMNEIVGVYPGNVLSMSSHNNKIKDYLEYSNITSSSLIRNIYDEFGKYLFYLDIPMPHIDIKPPYYIDPTDSEGVLIPKYKFNPALLINEPSPGELPNLRWVINSKTGRVELRTTTFLEKGQELLIWYGDNYKRDYDINSEECSKIYNYIL</sequence>
<evidence type="ECO:0000259" key="1">
    <source>
        <dbReference type="PROSITE" id="PS50280"/>
    </source>
</evidence>
<feature type="domain" description="SET" evidence="1">
    <location>
        <begin position="48"/>
        <end position="197"/>
    </location>
</feature>
<dbReference type="Gene3D" id="2.170.270.10">
    <property type="entry name" value="SET domain"/>
    <property type="match status" value="1"/>
</dbReference>
<proteinExistence type="predicted"/>
<dbReference type="AlphaFoldDB" id="A0A6C0CMS3"/>
<dbReference type="Pfam" id="PF00856">
    <property type="entry name" value="SET"/>
    <property type="match status" value="1"/>
</dbReference>
<dbReference type="SMART" id="SM00317">
    <property type="entry name" value="SET"/>
    <property type="match status" value="1"/>
</dbReference>
<dbReference type="InterPro" id="IPR046341">
    <property type="entry name" value="SET_dom_sf"/>
</dbReference>
<reference evidence="2" key="1">
    <citation type="journal article" date="2020" name="Nature">
        <title>Giant virus diversity and host interactions through global metagenomics.</title>
        <authorList>
            <person name="Schulz F."/>
            <person name="Roux S."/>
            <person name="Paez-Espino D."/>
            <person name="Jungbluth S."/>
            <person name="Walsh D.A."/>
            <person name="Denef V.J."/>
            <person name="McMahon K.D."/>
            <person name="Konstantinidis K.T."/>
            <person name="Eloe-Fadrosh E.A."/>
            <person name="Kyrpides N.C."/>
            <person name="Woyke T."/>
        </authorList>
    </citation>
    <scope>NUCLEOTIDE SEQUENCE</scope>
    <source>
        <strain evidence="2">GVMAG-M-3300021343-4</strain>
    </source>
</reference>
<dbReference type="PROSITE" id="PS50280">
    <property type="entry name" value="SET"/>
    <property type="match status" value="1"/>
</dbReference>
<accession>A0A6C0CMS3</accession>
<protein>
    <recommendedName>
        <fullName evidence="1">SET domain-containing protein</fullName>
    </recommendedName>
</protein>
<name>A0A6C0CMS3_9ZZZZ</name>